<reference evidence="3 4" key="1">
    <citation type="journal article" date="2021" name="Sci. Rep.">
        <title>Genome sequencing of the multicellular alga Astrephomene provides insights into convergent evolution of germ-soma differentiation.</title>
        <authorList>
            <person name="Yamashita S."/>
            <person name="Yamamoto K."/>
            <person name="Matsuzaki R."/>
            <person name="Suzuki S."/>
            <person name="Yamaguchi H."/>
            <person name="Hirooka S."/>
            <person name="Minakuchi Y."/>
            <person name="Miyagishima S."/>
            <person name="Kawachi M."/>
            <person name="Toyoda A."/>
            <person name="Nozaki H."/>
        </authorList>
    </citation>
    <scope>NUCLEOTIDE SEQUENCE [LARGE SCALE GENOMIC DNA]</scope>
    <source>
        <strain evidence="3 4">NIES-4017</strain>
    </source>
</reference>
<evidence type="ECO:0000259" key="2">
    <source>
        <dbReference type="PROSITE" id="PS50181"/>
    </source>
</evidence>
<evidence type="ECO:0000313" key="4">
    <source>
        <dbReference type="Proteomes" id="UP001054857"/>
    </source>
</evidence>
<proteinExistence type="predicted"/>
<dbReference type="PROSITE" id="PS50181">
    <property type="entry name" value="FBOX"/>
    <property type="match status" value="1"/>
</dbReference>
<feature type="domain" description="F-box" evidence="2">
    <location>
        <begin position="11"/>
        <end position="56"/>
    </location>
</feature>
<dbReference type="Gene3D" id="3.80.10.10">
    <property type="entry name" value="Ribonuclease Inhibitor"/>
    <property type="match status" value="1"/>
</dbReference>
<organism evidence="3 4">
    <name type="scientific">Astrephomene gubernaculifera</name>
    <dbReference type="NCBI Taxonomy" id="47775"/>
    <lineage>
        <taxon>Eukaryota</taxon>
        <taxon>Viridiplantae</taxon>
        <taxon>Chlorophyta</taxon>
        <taxon>core chlorophytes</taxon>
        <taxon>Chlorophyceae</taxon>
        <taxon>CS clade</taxon>
        <taxon>Chlamydomonadales</taxon>
        <taxon>Astrephomenaceae</taxon>
        <taxon>Astrephomene</taxon>
    </lineage>
</organism>
<sequence>MAAPNSDEPLPDLLTTLPWPCQVRILQQLPLRSCLIMSLVCKDLNSLVRNDILRNLHGMDLNNLPGACVSDALSWAFRTNLPCLRSISAAGHACLQPLLTACQLPSGQSTLHQLTCLNLDTVKQLQDNHLSLLLPECPHLEQLVLPRCSKLTNAAALAVSLHLPRLRVAVLSDWSSLTDAGVCALARGCPELEEVVLE</sequence>
<gene>
    <name evidence="3" type="ORF">Agub_g10071</name>
</gene>
<accession>A0AAD3DYQ0</accession>
<dbReference type="EMBL" id="BMAR01000022">
    <property type="protein sequence ID" value="GFR48211.1"/>
    <property type="molecule type" value="Genomic_DNA"/>
</dbReference>
<name>A0AAD3DYQ0_9CHLO</name>
<dbReference type="InterPro" id="IPR001810">
    <property type="entry name" value="F-box_dom"/>
</dbReference>
<comment type="caution">
    <text evidence="3">The sequence shown here is derived from an EMBL/GenBank/DDBJ whole genome shotgun (WGS) entry which is preliminary data.</text>
</comment>
<feature type="non-terminal residue" evidence="3">
    <location>
        <position position="198"/>
    </location>
</feature>
<dbReference type="Proteomes" id="UP001054857">
    <property type="component" value="Unassembled WGS sequence"/>
</dbReference>
<dbReference type="GO" id="GO:0005930">
    <property type="term" value="C:axoneme"/>
    <property type="evidence" value="ECO:0007669"/>
    <property type="project" value="UniProtKB-SubCell"/>
</dbReference>
<dbReference type="SUPFAM" id="SSF52047">
    <property type="entry name" value="RNI-like"/>
    <property type="match status" value="1"/>
</dbReference>
<comment type="subcellular location">
    <subcellularLocation>
        <location evidence="1">Cytoplasm</location>
        <location evidence="1">Cytoskeleton</location>
        <location evidence="1">Cilium axoneme</location>
    </subcellularLocation>
</comment>
<keyword evidence="4" id="KW-1185">Reference proteome</keyword>
<protein>
    <recommendedName>
        <fullName evidence="2">F-box domain-containing protein</fullName>
    </recommendedName>
</protein>
<dbReference type="Pfam" id="PF00646">
    <property type="entry name" value="F-box"/>
    <property type="match status" value="1"/>
</dbReference>
<dbReference type="AlphaFoldDB" id="A0AAD3DYQ0"/>
<dbReference type="InterPro" id="IPR032675">
    <property type="entry name" value="LRR_dom_sf"/>
</dbReference>
<evidence type="ECO:0000256" key="1">
    <source>
        <dbReference type="ARBA" id="ARBA00004430"/>
    </source>
</evidence>
<evidence type="ECO:0000313" key="3">
    <source>
        <dbReference type="EMBL" id="GFR48211.1"/>
    </source>
</evidence>